<accession>A0A511TDQ5</accession>
<comment type="caution">
    <text evidence="1">The sequence shown here is derived from an EMBL/GenBank/DDBJ whole genome shotgun (WGS) entry which is preliminary data.</text>
</comment>
<sequence length="222" mass="25644">MKPLPTDRPVVWGDDEPSIPFIVAAAEVPLADFERRWGPAHQRDADGDGLGPIRYWGWCADCGFKFVVEFLEAQNLFQVLTREDELDHALAHLDWWRGEVVWRVDADKPRARDGWAVYRQDDTGNRHDVCVMTNRSHAECLARRLEARAHKQWYAVEARGTPPVPRARPREGWAVVRQDEHGNRAEVAVFSSETRARELARAYDAEPRHKQAYFVEHVPPKF</sequence>
<gene>
    <name evidence="1" type="ORF">MFU01_63450</name>
    <name evidence="2" type="ORF">SAMN05443572_114158</name>
</gene>
<dbReference type="Proteomes" id="UP000321514">
    <property type="component" value="Unassembled WGS sequence"/>
</dbReference>
<dbReference type="OrthoDB" id="5383368at2"/>
<reference evidence="1 4" key="2">
    <citation type="submission" date="2019-07" db="EMBL/GenBank/DDBJ databases">
        <title>Whole genome shotgun sequence of Myxococcus fulvus NBRC 100333.</title>
        <authorList>
            <person name="Hosoyama A."/>
            <person name="Uohara A."/>
            <person name="Ohji S."/>
            <person name="Ichikawa N."/>
        </authorList>
    </citation>
    <scope>NUCLEOTIDE SEQUENCE [LARGE SCALE GENOMIC DNA]</scope>
    <source>
        <strain evidence="1 4">NBRC 100333</strain>
    </source>
</reference>
<name>A0A511TDQ5_MYXFU</name>
<organism evidence="1 4">
    <name type="scientific">Myxococcus fulvus</name>
    <dbReference type="NCBI Taxonomy" id="33"/>
    <lineage>
        <taxon>Bacteria</taxon>
        <taxon>Pseudomonadati</taxon>
        <taxon>Myxococcota</taxon>
        <taxon>Myxococcia</taxon>
        <taxon>Myxococcales</taxon>
        <taxon>Cystobacterineae</taxon>
        <taxon>Myxococcaceae</taxon>
        <taxon>Myxococcus</taxon>
    </lineage>
</organism>
<dbReference type="RefSeq" id="WP_074958825.1">
    <property type="nucleotide sequence ID" value="NZ_BJXR01000046.1"/>
</dbReference>
<dbReference type="EMBL" id="BJXR01000046">
    <property type="protein sequence ID" value="GEN11308.1"/>
    <property type="molecule type" value="Genomic_DNA"/>
</dbReference>
<dbReference type="AlphaFoldDB" id="A0A511TDQ5"/>
<dbReference type="EMBL" id="FOIB01000014">
    <property type="protein sequence ID" value="SEU39689.1"/>
    <property type="molecule type" value="Genomic_DNA"/>
</dbReference>
<evidence type="ECO:0000313" key="3">
    <source>
        <dbReference type="Proteomes" id="UP000183760"/>
    </source>
</evidence>
<evidence type="ECO:0000313" key="4">
    <source>
        <dbReference type="Proteomes" id="UP000321514"/>
    </source>
</evidence>
<evidence type="ECO:0000313" key="1">
    <source>
        <dbReference type="EMBL" id="GEN11308.1"/>
    </source>
</evidence>
<keyword evidence="3" id="KW-1185">Reference proteome</keyword>
<reference evidence="2 3" key="1">
    <citation type="submission" date="2016-10" db="EMBL/GenBank/DDBJ databases">
        <authorList>
            <person name="Varghese N."/>
            <person name="Submissions S."/>
        </authorList>
    </citation>
    <scope>NUCLEOTIDE SEQUENCE [LARGE SCALE GENOMIC DNA]</scope>
    <source>
        <strain evidence="2 3">DSM 16525</strain>
    </source>
</reference>
<dbReference type="Proteomes" id="UP000183760">
    <property type="component" value="Unassembled WGS sequence"/>
</dbReference>
<proteinExistence type="predicted"/>
<evidence type="ECO:0000313" key="2">
    <source>
        <dbReference type="EMBL" id="SEU39689.1"/>
    </source>
</evidence>
<protein>
    <submittedName>
        <fullName evidence="1">Uncharacterized protein</fullName>
    </submittedName>
</protein>